<proteinExistence type="predicted"/>
<accession>A0A4C1X4J3</accession>
<dbReference type="AlphaFoldDB" id="A0A4C1X4J3"/>
<dbReference type="EMBL" id="BGZK01000741">
    <property type="protein sequence ID" value="GBP58648.1"/>
    <property type="molecule type" value="Genomic_DNA"/>
</dbReference>
<keyword evidence="2" id="KW-1185">Reference proteome</keyword>
<gene>
    <name evidence="1" type="ORF">EVAR_38109_1</name>
</gene>
<sequence>MNQQCIDDVTERDINNLTRDSFDSVQLNSFGFRRSLLAMKHHARRLFIYNWFTEFKCGRVNLSDEFRDGRPSTAVNNKNIDAVRCMIETDRHVTYLEI</sequence>
<protein>
    <submittedName>
        <fullName evidence="1">Uncharacterized protein</fullName>
    </submittedName>
</protein>
<evidence type="ECO:0000313" key="1">
    <source>
        <dbReference type="EMBL" id="GBP58648.1"/>
    </source>
</evidence>
<organism evidence="1 2">
    <name type="scientific">Eumeta variegata</name>
    <name type="common">Bagworm moth</name>
    <name type="synonym">Eumeta japonica</name>
    <dbReference type="NCBI Taxonomy" id="151549"/>
    <lineage>
        <taxon>Eukaryota</taxon>
        <taxon>Metazoa</taxon>
        <taxon>Ecdysozoa</taxon>
        <taxon>Arthropoda</taxon>
        <taxon>Hexapoda</taxon>
        <taxon>Insecta</taxon>
        <taxon>Pterygota</taxon>
        <taxon>Neoptera</taxon>
        <taxon>Endopterygota</taxon>
        <taxon>Lepidoptera</taxon>
        <taxon>Glossata</taxon>
        <taxon>Ditrysia</taxon>
        <taxon>Tineoidea</taxon>
        <taxon>Psychidae</taxon>
        <taxon>Oiketicinae</taxon>
        <taxon>Eumeta</taxon>
    </lineage>
</organism>
<dbReference type="OrthoDB" id="10017160at2759"/>
<reference evidence="1 2" key="1">
    <citation type="journal article" date="2019" name="Commun. Biol.">
        <title>The bagworm genome reveals a unique fibroin gene that provides high tensile strength.</title>
        <authorList>
            <person name="Kono N."/>
            <person name="Nakamura H."/>
            <person name="Ohtoshi R."/>
            <person name="Tomita M."/>
            <person name="Numata K."/>
            <person name="Arakawa K."/>
        </authorList>
    </citation>
    <scope>NUCLEOTIDE SEQUENCE [LARGE SCALE GENOMIC DNA]</scope>
</reference>
<name>A0A4C1X4J3_EUMVA</name>
<dbReference type="Proteomes" id="UP000299102">
    <property type="component" value="Unassembled WGS sequence"/>
</dbReference>
<evidence type="ECO:0000313" key="2">
    <source>
        <dbReference type="Proteomes" id="UP000299102"/>
    </source>
</evidence>
<comment type="caution">
    <text evidence="1">The sequence shown here is derived from an EMBL/GenBank/DDBJ whole genome shotgun (WGS) entry which is preliminary data.</text>
</comment>